<reference evidence="2" key="2">
    <citation type="submission" date="2007-03" db="EMBL/GenBank/DDBJ databases">
        <authorList>
            <consortium name="The International Medicago Genome Annotation Group"/>
        </authorList>
    </citation>
    <scope>NUCLEOTIDE SEQUENCE</scope>
</reference>
<evidence type="ECO:0000313" key="2">
    <source>
        <dbReference type="EMBL" id="ABD32551.1"/>
    </source>
</evidence>
<protein>
    <recommendedName>
        <fullName evidence="3">Transmembrane protein</fullName>
    </recommendedName>
</protein>
<evidence type="ECO:0008006" key="3">
    <source>
        <dbReference type="Google" id="ProtNLM"/>
    </source>
</evidence>
<organism evidence="2">
    <name type="scientific">Medicago truncatula</name>
    <name type="common">Barrel medic</name>
    <name type="synonym">Medicago tribuloides</name>
    <dbReference type="NCBI Taxonomy" id="3880"/>
    <lineage>
        <taxon>Eukaryota</taxon>
        <taxon>Viridiplantae</taxon>
        <taxon>Streptophyta</taxon>
        <taxon>Embryophyta</taxon>
        <taxon>Tracheophyta</taxon>
        <taxon>Spermatophyta</taxon>
        <taxon>Magnoliopsida</taxon>
        <taxon>eudicotyledons</taxon>
        <taxon>Gunneridae</taxon>
        <taxon>Pentapetalae</taxon>
        <taxon>rosids</taxon>
        <taxon>fabids</taxon>
        <taxon>Fabales</taxon>
        <taxon>Fabaceae</taxon>
        <taxon>Papilionoideae</taxon>
        <taxon>50 kb inversion clade</taxon>
        <taxon>NPAAA clade</taxon>
        <taxon>Hologalegina</taxon>
        <taxon>IRL clade</taxon>
        <taxon>Trifolieae</taxon>
        <taxon>Medicago</taxon>
    </lineage>
</organism>
<sequence>MDGNIDASFLDHENKIGLEICIRDDDGTFALAKTGWHTDVHVGAVLGLLLGLQWFIFRIGFLY</sequence>
<dbReference type="EMBL" id="AC149131">
    <property type="protein sequence ID" value="ABD32551.1"/>
    <property type="molecule type" value="Genomic_DNA"/>
</dbReference>
<gene>
    <name evidence="2" type="ORF">MtrDRAFT_AC149131g4v2</name>
</gene>
<dbReference type="AlphaFoldDB" id="Q2HUL5"/>
<keyword evidence="1" id="KW-1133">Transmembrane helix</keyword>
<keyword evidence="1" id="KW-0812">Transmembrane</keyword>
<keyword evidence="1" id="KW-0472">Membrane</keyword>
<reference evidence="2" key="1">
    <citation type="submission" date="2004-11" db="EMBL/GenBank/DDBJ databases">
        <authorList>
            <person name="Town C.D."/>
        </authorList>
    </citation>
    <scope>NUCLEOTIDE SEQUENCE</scope>
</reference>
<proteinExistence type="predicted"/>
<evidence type="ECO:0000256" key="1">
    <source>
        <dbReference type="SAM" id="Phobius"/>
    </source>
</evidence>
<name>Q2HUL5_MEDTR</name>
<feature type="transmembrane region" description="Helical" evidence="1">
    <location>
        <begin position="40"/>
        <end position="61"/>
    </location>
</feature>
<accession>Q2HUL5</accession>